<evidence type="ECO:0000313" key="2">
    <source>
        <dbReference type="Proteomes" id="UP000000305"/>
    </source>
</evidence>
<reference evidence="1 2" key="1">
    <citation type="journal article" date="2011" name="Science">
        <title>The ecoresponsive genome of Daphnia pulex.</title>
        <authorList>
            <person name="Colbourne J.K."/>
            <person name="Pfrender M.E."/>
            <person name="Gilbert D."/>
            <person name="Thomas W.K."/>
            <person name="Tucker A."/>
            <person name="Oakley T.H."/>
            <person name="Tokishita S."/>
            <person name="Aerts A."/>
            <person name="Arnold G.J."/>
            <person name="Basu M.K."/>
            <person name="Bauer D.J."/>
            <person name="Caceres C.E."/>
            <person name="Carmel L."/>
            <person name="Casola C."/>
            <person name="Choi J.H."/>
            <person name="Detter J.C."/>
            <person name="Dong Q."/>
            <person name="Dusheyko S."/>
            <person name="Eads B.D."/>
            <person name="Frohlich T."/>
            <person name="Geiler-Samerotte K.A."/>
            <person name="Gerlach D."/>
            <person name="Hatcher P."/>
            <person name="Jogdeo S."/>
            <person name="Krijgsveld J."/>
            <person name="Kriventseva E.V."/>
            <person name="Kultz D."/>
            <person name="Laforsch C."/>
            <person name="Lindquist E."/>
            <person name="Lopez J."/>
            <person name="Manak J.R."/>
            <person name="Muller J."/>
            <person name="Pangilinan J."/>
            <person name="Patwardhan R.P."/>
            <person name="Pitluck S."/>
            <person name="Pritham E.J."/>
            <person name="Rechtsteiner A."/>
            <person name="Rho M."/>
            <person name="Rogozin I.B."/>
            <person name="Sakarya O."/>
            <person name="Salamov A."/>
            <person name="Schaack S."/>
            <person name="Shapiro H."/>
            <person name="Shiga Y."/>
            <person name="Skalitzky C."/>
            <person name="Smith Z."/>
            <person name="Souvorov A."/>
            <person name="Sung W."/>
            <person name="Tang Z."/>
            <person name="Tsuchiya D."/>
            <person name="Tu H."/>
            <person name="Vos H."/>
            <person name="Wang M."/>
            <person name="Wolf Y.I."/>
            <person name="Yamagata H."/>
            <person name="Yamada T."/>
            <person name="Ye Y."/>
            <person name="Shaw J.R."/>
            <person name="Andrews J."/>
            <person name="Crease T.J."/>
            <person name="Tang H."/>
            <person name="Lucas S.M."/>
            <person name="Robertson H.M."/>
            <person name="Bork P."/>
            <person name="Koonin E.V."/>
            <person name="Zdobnov E.M."/>
            <person name="Grigoriev I.V."/>
            <person name="Lynch M."/>
            <person name="Boore J.L."/>
        </authorList>
    </citation>
    <scope>NUCLEOTIDE SEQUENCE [LARGE SCALE GENOMIC DNA]</scope>
</reference>
<accession>E9HS62</accession>
<evidence type="ECO:0000313" key="1">
    <source>
        <dbReference type="EMBL" id="EFX65421.1"/>
    </source>
</evidence>
<dbReference type="PhylomeDB" id="E9HS62"/>
<dbReference type="KEGG" id="dpx:DAPPUDRAFT_264721"/>
<keyword evidence="2" id="KW-1185">Reference proteome</keyword>
<organism evidence="1 2">
    <name type="scientific">Daphnia pulex</name>
    <name type="common">Water flea</name>
    <dbReference type="NCBI Taxonomy" id="6669"/>
    <lineage>
        <taxon>Eukaryota</taxon>
        <taxon>Metazoa</taxon>
        <taxon>Ecdysozoa</taxon>
        <taxon>Arthropoda</taxon>
        <taxon>Crustacea</taxon>
        <taxon>Branchiopoda</taxon>
        <taxon>Diplostraca</taxon>
        <taxon>Cladocera</taxon>
        <taxon>Anomopoda</taxon>
        <taxon>Daphniidae</taxon>
        <taxon>Daphnia</taxon>
    </lineage>
</organism>
<dbReference type="EMBL" id="GL732745">
    <property type="protein sequence ID" value="EFX65421.1"/>
    <property type="molecule type" value="Genomic_DNA"/>
</dbReference>
<dbReference type="HOGENOM" id="CLU_2335731_0_0_1"/>
<dbReference type="Proteomes" id="UP000000305">
    <property type="component" value="Unassembled WGS sequence"/>
</dbReference>
<dbReference type="InParanoid" id="E9HS62"/>
<name>E9HS62_DAPPU</name>
<dbReference type="AlphaFoldDB" id="E9HS62"/>
<protein>
    <submittedName>
        <fullName evidence="1">Uncharacterized protein</fullName>
    </submittedName>
</protein>
<proteinExistence type="predicted"/>
<sequence>MNYAEGITDDAQNISEPKNEAKSLKAAIRSSGRWKAEAATVAKPFVDKLIRLAEVASQSEAYTSVIEELQKCLEIQKASFPADSRILAKTYYQNKLLL</sequence>
<gene>
    <name evidence="1" type="ORF">DAPPUDRAFT_264721</name>
</gene>
<dbReference type="OrthoDB" id="5587616at2759"/>